<feature type="domain" description="TonB-dependent receptor-like beta-barrel" evidence="16">
    <location>
        <begin position="237"/>
        <end position="661"/>
    </location>
</feature>
<dbReference type="GO" id="GO:0006826">
    <property type="term" value="P:iron ion transport"/>
    <property type="evidence" value="ECO:0007669"/>
    <property type="project" value="UniProtKB-KW"/>
</dbReference>
<dbReference type="Pfam" id="PF00593">
    <property type="entry name" value="TonB_dep_Rec_b-barrel"/>
    <property type="match status" value="1"/>
</dbReference>
<evidence type="ECO:0000256" key="14">
    <source>
        <dbReference type="RuleBase" id="RU003357"/>
    </source>
</evidence>
<keyword evidence="11 18" id="KW-0675">Receptor</keyword>
<keyword evidence="8" id="KW-0406">Ion transport</keyword>
<feature type="chain" id="PRO_5011572741" evidence="15">
    <location>
        <begin position="34"/>
        <end position="706"/>
    </location>
</feature>
<keyword evidence="10 13" id="KW-0472">Membrane</keyword>
<dbReference type="Gene3D" id="2.40.170.20">
    <property type="entry name" value="TonB-dependent receptor, beta-barrel domain"/>
    <property type="match status" value="1"/>
</dbReference>
<keyword evidence="4 13" id="KW-1134">Transmembrane beta strand</keyword>
<keyword evidence="15" id="KW-0732">Signal</keyword>
<feature type="signal peptide" evidence="15">
    <location>
        <begin position="1"/>
        <end position="33"/>
    </location>
</feature>
<evidence type="ECO:0000256" key="12">
    <source>
        <dbReference type="ARBA" id="ARBA00023237"/>
    </source>
</evidence>
<dbReference type="PANTHER" id="PTHR32552:SF81">
    <property type="entry name" value="TONB-DEPENDENT OUTER MEMBRANE RECEPTOR"/>
    <property type="match status" value="1"/>
</dbReference>
<evidence type="ECO:0000259" key="17">
    <source>
        <dbReference type="Pfam" id="PF07715"/>
    </source>
</evidence>
<sequence length="706" mass="77178">MLLFFTPRPRRALAIPRARFTLLAIPAALAALAIPCAAARADEAPPAAAVAATVEVLGHYDNGVGTSGAASQGMVTATLIANRPALRPGELLEFVPGVIVTQHSGDGKANQYFLRGFNLDHGTDFATFVDGMPINMRSHAHGQGYTDLNFLIPELVDRINYKKGPYYADEGDFASAGAAHLGLFNKLKQGMASLTVGANQYQRGMLAGSTALAGGNLLYSAEYAHNNGPWQTPEAFHKNIGVLRYSSGGSDNNFSLTAMGYKGAWHASGQIPLRAVDAGAIDRYGVVDPSDDGDTSRYSLSFGLKRRSAEQLFTANAYLVQSSLTLYNNFTYFLDDPERGDQFRQSEKRRMAGGEVAQTWFAKLGGLDVNTKLGLQGRYDYLDPLALYATERQQILRTISESRVKQASLGAYVENTVQWSDWLRSVAGLRHDRYRFDVRSNLAENSGKASAGVTSPKLSLVLGPWRQTEFFLNYGQGFHSNDARGTTVHLTPRELEPTEPVTPLVKTRGAELGMRSEIVPGLQSSLALWRLRSASELVFSGDAGDTSASRASHRSGVELNNHYIARPWLLFDLDLAYSRAHYSEDDPAGKHIPGAVGKVASFGATVSDIGPWSGAFQLRYFGPRPLVEDNSRRSASTAIAYARLGYRVDRRWQLSLDAFNLFDRKASDVDYYYASRLPGEPAEGVDDIHTHPVEPRSLRLTLRATF</sequence>
<feature type="domain" description="TonB-dependent receptor plug" evidence="17">
    <location>
        <begin position="72"/>
        <end position="178"/>
    </location>
</feature>
<evidence type="ECO:0000256" key="2">
    <source>
        <dbReference type="ARBA" id="ARBA00009810"/>
    </source>
</evidence>
<organism evidence="18 19">
    <name type="scientific">Rugamonas rubra</name>
    <dbReference type="NCBI Taxonomy" id="758825"/>
    <lineage>
        <taxon>Bacteria</taxon>
        <taxon>Pseudomonadati</taxon>
        <taxon>Pseudomonadota</taxon>
        <taxon>Betaproteobacteria</taxon>
        <taxon>Burkholderiales</taxon>
        <taxon>Oxalobacteraceae</taxon>
        <taxon>Telluria group</taxon>
        <taxon>Rugamonas</taxon>
    </lineage>
</organism>
<dbReference type="PANTHER" id="PTHR32552">
    <property type="entry name" value="FERRICHROME IRON RECEPTOR-RELATED"/>
    <property type="match status" value="1"/>
</dbReference>
<evidence type="ECO:0000256" key="9">
    <source>
        <dbReference type="ARBA" id="ARBA00023077"/>
    </source>
</evidence>
<dbReference type="AlphaFoldDB" id="A0A1I4MMF3"/>
<comment type="similarity">
    <text evidence="2 13 14">Belongs to the TonB-dependent receptor family.</text>
</comment>
<evidence type="ECO:0000256" key="11">
    <source>
        <dbReference type="ARBA" id="ARBA00023170"/>
    </source>
</evidence>
<evidence type="ECO:0000256" key="6">
    <source>
        <dbReference type="ARBA" id="ARBA00022692"/>
    </source>
</evidence>
<dbReference type="OrthoDB" id="99480at2"/>
<dbReference type="STRING" id="758825.SAMN02982985_02502"/>
<dbReference type="SUPFAM" id="SSF56935">
    <property type="entry name" value="Porins"/>
    <property type="match status" value="1"/>
</dbReference>
<evidence type="ECO:0000256" key="1">
    <source>
        <dbReference type="ARBA" id="ARBA00004571"/>
    </source>
</evidence>
<keyword evidence="5" id="KW-0410">Iron transport</keyword>
<evidence type="ECO:0000256" key="7">
    <source>
        <dbReference type="ARBA" id="ARBA00023004"/>
    </source>
</evidence>
<dbReference type="InterPro" id="IPR000531">
    <property type="entry name" value="Beta-barrel_TonB"/>
</dbReference>
<keyword evidence="12 13" id="KW-0998">Cell outer membrane</keyword>
<dbReference type="EMBL" id="FOTW01000011">
    <property type="protein sequence ID" value="SFM04444.1"/>
    <property type="molecule type" value="Genomic_DNA"/>
</dbReference>
<dbReference type="Proteomes" id="UP000199470">
    <property type="component" value="Unassembled WGS sequence"/>
</dbReference>
<evidence type="ECO:0000256" key="10">
    <source>
        <dbReference type="ARBA" id="ARBA00023136"/>
    </source>
</evidence>
<keyword evidence="7" id="KW-0408">Iron</keyword>
<reference evidence="18 19" key="1">
    <citation type="submission" date="2016-10" db="EMBL/GenBank/DDBJ databases">
        <authorList>
            <person name="de Groot N.N."/>
        </authorList>
    </citation>
    <scope>NUCLEOTIDE SEQUENCE [LARGE SCALE GENOMIC DNA]</scope>
    <source>
        <strain evidence="18 19">ATCC 43154</strain>
    </source>
</reference>
<evidence type="ECO:0000256" key="15">
    <source>
        <dbReference type="SAM" id="SignalP"/>
    </source>
</evidence>
<evidence type="ECO:0000313" key="18">
    <source>
        <dbReference type="EMBL" id="SFM04444.1"/>
    </source>
</evidence>
<keyword evidence="3 13" id="KW-0813">Transport</keyword>
<dbReference type="GO" id="GO:0009279">
    <property type="term" value="C:cell outer membrane"/>
    <property type="evidence" value="ECO:0007669"/>
    <property type="project" value="UniProtKB-SubCell"/>
</dbReference>
<dbReference type="InterPro" id="IPR039426">
    <property type="entry name" value="TonB-dep_rcpt-like"/>
</dbReference>
<accession>A0A1I4MMF3</accession>
<evidence type="ECO:0000313" key="19">
    <source>
        <dbReference type="Proteomes" id="UP000199470"/>
    </source>
</evidence>
<dbReference type="InterPro" id="IPR036942">
    <property type="entry name" value="Beta-barrel_TonB_sf"/>
</dbReference>
<dbReference type="RefSeq" id="WP_093387890.1">
    <property type="nucleotide sequence ID" value="NZ_FOTW01000011.1"/>
</dbReference>
<name>A0A1I4MMF3_9BURK</name>
<dbReference type="InterPro" id="IPR037066">
    <property type="entry name" value="Plug_dom_sf"/>
</dbReference>
<dbReference type="Pfam" id="PF07715">
    <property type="entry name" value="Plug"/>
    <property type="match status" value="1"/>
</dbReference>
<dbReference type="InterPro" id="IPR012910">
    <property type="entry name" value="Plug_dom"/>
</dbReference>
<comment type="subcellular location">
    <subcellularLocation>
        <location evidence="1 13">Cell outer membrane</location>
        <topology evidence="1 13">Multi-pass membrane protein</topology>
    </subcellularLocation>
</comment>
<evidence type="ECO:0000259" key="16">
    <source>
        <dbReference type="Pfam" id="PF00593"/>
    </source>
</evidence>
<proteinExistence type="inferred from homology"/>
<evidence type="ECO:0000256" key="5">
    <source>
        <dbReference type="ARBA" id="ARBA00022496"/>
    </source>
</evidence>
<keyword evidence="19" id="KW-1185">Reference proteome</keyword>
<keyword evidence="6 13" id="KW-0812">Transmembrane</keyword>
<keyword evidence="9 14" id="KW-0798">TonB box</keyword>
<evidence type="ECO:0000256" key="3">
    <source>
        <dbReference type="ARBA" id="ARBA00022448"/>
    </source>
</evidence>
<evidence type="ECO:0000256" key="13">
    <source>
        <dbReference type="PROSITE-ProRule" id="PRU01360"/>
    </source>
</evidence>
<gene>
    <name evidence="18" type="ORF">SAMN02982985_02502</name>
</gene>
<evidence type="ECO:0000256" key="8">
    <source>
        <dbReference type="ARBA" id="ARBA00023065"/>
    </source>
</evidence>
<dbReference type="PROSITE" id="PS52016">
    <property type="entry name" value="TONB_DEPENDENT_REC_3"/>
    <property type="match status" value="1"/>
</dbReference>
<evidence type="ECO:0000256" key="4">
    <source>
        <dbReference type="ARBA" id="ARBA00022452"/>
    </source>
</evidence>
<protein>
    <submittedName>
        <fullName evidence="18">Outer membrane receptor proteins, mostly Fe transport</fullName>
    </submittedName>
</protein>
<dbReference type="Gene3D" id="2.170.130.10">
    <property type="entry name" value="TonB-dependent receptor, plug domain"/>
    <property type="match status" value="1"/>
</dbReference>